<dbReference type="GO" id="GO:0004657">
    <property type="term" value="F:proline dehydrogenase activity"/>
    <property type="evidence" value="ECO:0007669"/>
    <property type="project" value="UniProtKB-EC"/>
</dbReference>
<dbReference type="GO" id="GO:0010133">
    <property type="term" value="P:L-proline catabolic process to L-glutamate"/>
    <property type="evidence" value="ECO:0007669"/>
    <property type="project" value="TreeGrafter"/>
</dbReference>
<comment type="caution">
    <text evidence="8">The sequence shown here is derived from an EMBL/GenBank/DDBJ whole genome shotgun (WGS) entry which is preliminary data.</text>
</comment>
<dbReference type="EC" id="1.5.5.2" evidence="2 5"/>
<dbReference type="Gene3D" id="3.20.20.220">
    <property type="match status" value="1"/>
</dbReference>
<feature type="compositionally biased region" description="Low complexity" evidence="6">
    <location>
        <begin position="110"/>
        <end position="120"/>
    </location>
</feature>
<sequence length="154" mass="16855">MAQHALPSDDPYVHHAQIMGMCDNITFGLALSGHNALKLVTFGKFEEVLPWLLRRLQENQGPNPDHGEEPRWEEVERLALVDRTWEAALEETGYVTQCGQGGHGGGTQGSWGTQPGQPGQACGGVGEAERRASRHLESMEGVWQEAENLRAVEG</sequence>
<keyword evidence="3 5" id="KW-0560">Oxidoreductase</keyword>
<evidence type="ECO:0000259" key="7">
    <source>
        <dbReference type="Pfam" id="PF01619"/>
    </source>
</evidence>
<feature type="compositionally biased region" description="Basic and acidic residues" evidence="6">
    <location>
        <begin position="127"/>
        <end position="137"/>
    </location>
</feature>
<evidence type="ECO:0000313" key="9">
    <source>
        <dbReference type="Proteomes" id="UP001190700"/>
    </source>
</evidence>
<keyword evidence="4 5" id="KW-0642">Proline metabolism</keyword>
<comment type="cofactor">
    <cofactor evidence="5">
        <name>FAD</name>
        <dbReference type="ChEBI" id="CHEBI:57692"/>
    </cofactor>
</comment>
<dbReference type="EMBL" id="LGRX02014763">
    <property type="protein sequence ID" value="KAK3264151.1"/>
    <property type="molecule type" value="Genomic_DNA"/>
</dbReference>
<gene>
    <name evidence="8" type="ORF">CYMTET_27087</name>
</gene>
<evidence type="ECO:0000256" key="6">
    <source>
        <dbReference type="SAM" id="MobiDB-lite"/>
    </source>
</evidence>
<evidence type="ECO:0000313" key="8">
    <source>
        <dbReference type="EMBL" id="KAK3264151.1"/>
    </source>
</evidence>
<proteinExistence type="inferred from homology"/>
<dbReference type="PANTHER" id="PTHR13914:SF0">
    <property type="entry name" value="PROLINE DEHYDROGENASE 1, MITOCHONDRIAL"/>
    <property type="match status" value="1"/>
</dbReference>
<keyword evidence="5" id="KW-0274">FAD</keyword>
<organism evidence="8 9">
    <name type="scientific">Cymbomonas tetramitiformis</name>
    <dbReference type="NCBI Taxonomy" id="36881"/>
    <lineage>
        <taxon>Eukaryota</taxon>
        <taxon>Viridiplantae</taxon>
        <taxon>Chlorophyta</taxon>
        <taxon>Pyramimonadophyceae</taxon>
        <taxon>Pyramimonadales</taxon>
        <taxon>Pyramimonadaceae</taxon>
        <taxon>Cymbomonas</taxon>
    </lineage>
</organism>
<keyword evidence="5" id="KW-0285">Flavoprotein</keyword>
<evidence type="ECO:0000256" key="2">
    <source>
        <dbReference type="ARBA" id="ARBA00012695"/>
    </source>
</evidence>
<dbReference type="SUPFAM" id="SSF51730">
    <property type="entry name" value="FAD-linked oxidoreductase"/>
    <property type="match status" value="1"/>
</dbReference>
<accession>A0AAE0KX96</accession>
<protein>
    <recommendedName>
        <fullName evidence="2 5">Proline dehydrogenase</fullName>
        <ecNumber evidence="2 5">1.5.5.2</ecNumber>
    </recommendedName>
</protein>
<dbReference type="GO" id="GO:0005739">
    <property type="term" value="C:mitochondrion"/>
    <property type="evidence" value="ECO:0007669"/>
    <property type="project" value="TreeGrafter"/>
</dbReference>
<dbReference type="InterPro" id="IPR029041">
    <property type="entry name" value="FAD-linked_oxidoreductase-like"/>
</dbReference>
<evidence type="ECO:0000256" key="3">
    <source>
        <dbReference type="ARBA" id="ARBA00023002"/>
    </source>
</evidence>
<dbReference type="InterPro" id="IPR015659">
    <property type="entry name" value="Proline_oxidase"/>
</dbReference>
<dbReference type="GO" id="GO:0071949">
    <property type="term" value="F:FAD binding"/>
    <property type="evidence" value="ECO:0007669"/>
    <property type="project" value="TreeGrafter"/>
</dbReference>
<dbReference type="PANTHER" id="PTHR13914">
    <property type="entry name" value="PROLINE OXIDASE"/>
    <property type="match status" value="1"/>
</dbReference>
<comment type="function">
    <text evidence="5">Converts proline to delta-1-pyrroline-5-carboxylate.</text>
</comment>
<feature type="domain" description="Proline dehydrogenase" evidence="7">
    <location>
        <begin position="4"/>
        <end position="61"/>
    </location>
</feature>
<evidence type="ECO:0000256" key="4">
    <source>
        <dbReference type="ARBA" id="ARBA00023062"/>
    </source>
</evidence>
<dbReference type="Pfam" id="PF01619">
    <property type="entry name" value="Pro_dh"/>
    <property type="match status" value="1"/>
</dbReference>
<dbReference type="Proteomes" id="UP001190700">
    <property type="component" value="Unassembled WGS sequence"/>
</dbReference>
<feature type="region of interest" description="Disordered" evidence="6">
    <location>
        <begin position="99"/>
        <end position="137"/>
    </location>
</feature>
<evidence type="ECO:0000256" key="1">
    <source>
        <dbReference type="ARBA" id="ARBA00005869"/>
    </source>
</evidence>
<feature type="compositionally biased region" description="Gly residues" evidence="6">
    <location>
        <begin position="99"/>
        <end position="109"/>
    </location>
</feature>
<name>A0AAE0KX96_9CHLO</name>
<dbReference type="AlphaFoldDB" id="A0AAE0KX96"/>
<keyword evidence="9" id="KW-1185">Reference proteome</keyword>
<reference evidence="8 9" key="1">
    <citation type="journal article" date="2015" name="Genome Biol. Evol.">
        <title>Comparative Genomics of a Bacterivorous Green Alga Reveals Evolutionary Causalities and Consequences of Phago-Mixotrophic Mode of Nutrition.</title>
        <authorList>
            <person name="Burns J.A."/>
            <person name="Paasch A."/>
            <person name="Narechania A."/>
            <person name="Kim E."/>
        </authorList>
    </citation>
    <scope>NUCLEOTIDE SEQUENCE [LARGE SCALE GENOMIC DNA]</scope>
    <source>
        <strain evidence="8 9">PLY_AMNH</strain>
    </source>
</reference>
<evidence type="ECO:0000256" key="5">
    <source>
        <dbReference type="RuleBase" id="RU364054"/>
    </source>
</evidence>
<comment type="similarity">
    <text evidence="1 5">Belongs to the proline oxidase family.</text>
</comment>
<dbReference type="InterPro" id="IPR002872">
    <property type="entry name" value="Proline_DH_dom"/>
</dbReference>
<comment type="catalytic activity">
    <reaction evidence="5">
        <text>L-proline + a quinone = (S)-1-pyrroline-5-carboxylate + a quinol + H(+)</text>
        <dbReference type="Rhea" id="RHEA:23784"/>
        <dbReference type="ChEBI" id="CHEBI:15378"/>
        <dbReference type="ChEBI" id="CHEBI:17388"/>
        <dbReference type="ChEBI" id="CHEBI:24646"/>
        <dbReference type="ChEBI" id="CHEBI:60039"/>
        <dbReference type="ChEBI" id="CHEBI:132124"/>
        <dbReference type="EC" id="1.5.5.2"/>
    </reaction>
</comment>